<gene>
    <name evidence="1" type="ORF">NC998_27250</name>
</gene>
<dbReference type="Proteomes" id="UP001464891">
    <property type="component" value="Unassembled WGS sequence"/>
</dbReference>
<dbReference type="RefSeq" id="WP_190442772.1">
    <property type="nucleotide sequence ID" value="NZ_JAMPKM010000045.1"/>
</dbReference>
<evidence type="ECO:0000313" key="2">
    <source>
        <dbReference type="Proteomes" id="UP001464891"/>
    </source>
</evidence>
<reference evidence="1 2" key="1">
    <citation type="submission" date="2022-04" db="EMBL/GenBank/DDBJ databases">
        <title>Positive selection, recombination, and allopatry shape intraspecific diversity of widespread and dominant cyanobacteria.</title>
        <authorList>
            <person name="Wei J."/>
            <person name="Shu W."/>
            <person name="Hu C."/>
        </authorList>
    </citation>
    <scope>NUCLEOTIDE SEQUENCE [LARGE SCALE GENOMIC DNA]</scope>
    <source>
        <strain evidence="1 2">GB2-A4</strain>
    </source>
</reference>
<sequence>MKLAALKQQAYEAWECLSTFNGAIVQPQHFKAEVRQQFGDLRRKQTWVKALARFTARNCYDACLDAYSLILYDFNFTPERWDYEYRYLIIEEFLAIPGALELIKLGLEQLFSSTFTSQEREQAHGFFELVPAAAERIGLPVGSIQQLAGTH</sequence>
<organism evidence="1 2">
    <name type="scientific">Trichocoleus desertorum GB2-A4</name>
    <dbReference type="NCBI Taxonomy" id="2933944"/>
    <lineage>
        <taxon>Bacteria</taxon>
        <taxon>Bacillati</taxon>
        <taxon>Cyanobacteriota</taxon>
        <taxon>Cyanophyceae</taxon>
        <taxon>Leptolyngbyales</taxon>
        <taxon>Trichocoleusaceae</taxon>
        <taxon>Trichocoleus</taxon>
    </lineage>
</organism>
<comment type="caution">
    <text evidence="1">The sequence shown here is derived from an EMBL/GenBank/DDBJ whole genome shotgun (WGS) entry which is preliminary data.</text>
</comment>
<proteinExistence type="predicted"/>
<dbReference type="EMBL" id="JAMPKM010000045">
    <property type="protein sequence ID" value="MEP0820788.1"/>
    <property type="molecule type" value="Genomic_DNA"/>
</dbReference>
<accession>A0ABV0JG69</accession>
<protein>
    <submittedName>
        <fullName evidence="1">Uncharacterized protein</fullName>
    </submittedName>
</protein>
<name>A0ABV0JG69_9CYAN</name>
<keyword evidence="2" id="KW-1185">Reference proteome</keyword>
<evidence type="ECO:0000313" key="1">
    <source>
        <dbReference type="EMBL" id="MEP0820788.1"/>
    </source>
</evidence>